<dbReference type="STRING" id="273678.RS84_00608"/>
<dbReference type="GO" id="GO:0016757">
    <property type="term" value="F:glycosyltransferase activity"/>
    <property type="evidence" value="ECO:0007669"/>
    <property type="project" value="UniProtKB-KW"/>
</dbReference>
<keyword evidence="2" id="KW-0808">Transferase</keyword>
<dbReference type="InterPro" id="IPR029044">
    <property type="entry name" value="Nucleotide-diphossugar_trans"/>
</dbReference>
<evidence type="ECO:0000313" key="3">
    <source>
        <dbReference type="Proteomes" id="UP000033900"/>
    </source>
</evidence>
<dbReference type="Pfam" id="PF00535">
    <property type="entry name" value="Glycos_transf_2"/>
    <property type="match status" value="1"/>
</dbReference>
<keyword evidence="2" id="KW-0328">Glycosyltransferase</keyword>
<dbReference type="PATRIC" id="fig|273678.4.peg.600"/>
<dbReference type="AlphaFoldDB" id="A0A0M2HX06"/>
<proteinExistence type="predicted"/>
<evidence type="ECO:0000259" key="1">
    <source>
        <dbReference type="Pfam" id="PF00535"/>
    </source>
</evidence>
<reference evidence="2 3" key="1">
    <citation type="submission" date="2015-02" db="EMBL/GenBank/DDBJ databases">
        <title>Draft genome sequences of ten Microbacterium spp. with emphasis on heavy metal contaminated environments.</title>
        <authorList>
            <person name="Corretto E."/>
        </authorList>
    </citation>
    <scope>NUCLEOTIDE SEQUENCE [LARGE SCALE GENOMIC DNA]</scope>
    <source>
        <strain evidence="2 3">SA35</strain>
    </source>
</reference>
<dbReference type="PANTHER" id="PTHR43685:SF2">
    <property type="entry name" value="GLYCOSYLTRANSFERASE 2-LIKE DOMAIN-CONTAINING PROTEIN"/>
    <property type="match status" value="1"/>
</dbReference>
<comment type="caution">
    <text evidence="2">The sequence shown here is derived from an EMBL/GenBank/DDBJ whole genome shotgun (WGS) entry which is preliminary data.</text>
</comment>
<dbReference type="Proteomes" id="UP000033900">
    <property type="component" value="Unassembled WGS sequence"/>
</dbReference>
<dbReference type="SUPFAM" id="SSF53448">
    <property type="entry name" value="Nucleotide-diphospho-sugar transferases"/>
    <property type="match status" value="1"/>
</dbReference>
<keyword evidence="3" id="KW-1185">Reference proteome</keyword>
<dbReference type="PANTHER" id="PTHR43685">
    <property type="entry name" value="GLYCOSYLTRANSFERASE"/>
    <property type="match status" value="1"/>
</dbReference>
<dbReference type="CDD" id="cd00761">
    <property type="entry name" value="Glyco_tranf_GTA_type"/>
    <property type="match status" value="1"/>
</dbReference>
<sequence>MKTWELERIFESHLSRTPSVHLGVHHQPRTRVTIPGTMRTPLVTVILPAKDAGPYIGTTLETLARQFDDKTALKAVMIDDGSRDDTGALMRRYADHFGDAVVLTNPRPKGLASARNQGLEHVDGDFFCFLDGDDWMQPLRLQVLAGRMRELDCDFVRTDHVTVTGTKRMLKRAPFPWRERLAAPRDAILPEHEPTMVDYPFAWAGMFHRRVIDQGLARFSPGLFTAEDRPWIWRLHLNAQSFAVVDAPALLYRRGVSSSLTQVRDRRQLDFARAMSEVVDIVEADADAERFLPKITWTALALSSRHLVRARRMTPALRAEMRASIRGLLGRLPAAEVDAVIGRLDGPRRRVLAPLLRTTGVGA</sequence>
<dbReference type="InterPro" id="IPR050834">
    <property type="entry name" value="Glycosyltransf_2"/>
</dbReference>
<name>A0A0M2HX06_9MICO</name>
<organism evidence="2 3">
    <name type="scientific">Microbacterium hydrocarbonoxydans</name>
    <dbReference type="NCBI Taxonomy" id="273678"/>
    <lineage>
        <taxon>Bacteria</taxon>
        <taxon>Bacillati</taxon>
        <taxon>Actinomycetota</taxon>
        <taxon>Actinomycetes</taxon>
        <taxon>Micrococcales</taxon>
        <taxon>Microbacteriaceae</taxon>
        <taxon>Microbacterium</taxon>
    </lineage>
</organism>
<accession>A0A0M2HX06</accession>
<dbReference type="Gene3D" id="3.90.550.10">
    <property type="entry name" value="Spore Coat Polysaccharide Biosynthesis Protein SpsA, Chain A"/>
    <property type="match status" value="1"/>
</dbReference>
<protein>
    <submittedName>
        <fullName evidence="2">Putative glycosyltransferase EpsJ</fullName>
        <ecNumber evidence="2">2.4.-.-</ecNumber>
    </submittedName>
</protein>
<dbReference type="EC" id="2.4.-.-" evidence="2"/>
<evidence type="ECO:0000313" key="2">
    <source>
        <dbReference type="EMBL" id="KJL48978.1"/>
    </source>
</evidence>
<dbReference type="InterPro" id="IPR001173">
    <property type="entry name" value="Glyco_trans_2-like"/>
</dbReference>
<dbReference type="EMBL" id="JYJB01000005">
    <property type="protein sequence ID" value="KJL48978.1"/>
    <property type="molecule type" value="Genomic_DNA"/>
</dbReference>
<gene>
    <name evidence="2" type="primary">epsJ_1</name>
    <name evidence="2" type="ORF">RS84_00608</name>
</gene>
<feature type="domain" description="Glycosyltransferase 2-like" evidence="1">
    <location>
        <begin position="44"/>
        <end position="173"/>
    </location>
</feature>